<dbReference type="GeneID" id="92929226"/>
<dbReference type="Pfam" id="PF00801">
    <property type="entry name" value="PKD"/>
    <property type="match status" value="1"/>
</dbReference>
<proteinExistence type="predicted"/>
<accession>A0A495VK64</accession>
<dbReference type="Gene3D" id="2.60.40.10">
    <property type="entry name" value="Immunoglobulins"/>
    <property type="match status" value="2"/>
</dbReference>
<dbReference type="PROSITE" id="PS50022">
    <property type="entry name" value="FA58C_3"/>
    <property type="match status" value="1"/>
</dbReference>
<dbReference type="InterPro" id="IPR000601">
    <property type="entry name" value="PKD_dom"/>
</dbReference>
<keyword evidence="5" id="KW-1185">Reference proteome</keyword>
<dbReference type="RefSeq" id="WP_022600292.1">
    <property type="nucleotide sequence ID" value="NZ_KI440781.1"/>
</dbReference>
<dbReference type="PANTHER" id="PTHR13246:SF1">
    <property type="entry name" value="CYTOSOLIC ENDO-BETA-N-ACETYLGLUCOSAMINIDASE"/>
    <property type="match status" value="1"/>
</dbReference>
<protein>
    <submittedName>
        <fullName evidence="4">Putative secreted protein (Por secretion system target)</fullName>
    </submittedName>
</protein>
<evidence type="ECO:0000259" key="2">
    <source>
        <dbReference type="PROSITE" id="PS50022"/>
    </source>
</evidence>
<sequence>MNLKQLLVSATMLSVFSWYSQAQQPYSGSWHPKDIKEWSPETDQDAKFNRSTVKLAERFKEPSLIKANQYQFYEGQICNSTILFKDCGACPSQDAENFYLYNPTYWQYMDKVVYWAGSAGEGIICPPSAPMIDMAHMNGVKILGQIFFPPSAYGGKSEWPQEMLTSREGDGRYVYARKLYEIAKYCGFDGWFINQETPGGGGTSDWAPFIKDFNKYADDAGDTHMEIQWYNASTSYSSEIMKTHVNTSQFLEYGSASSGRSQVNRLVEEGFTKEQALQKLYCGVQCVSGGLTGTGSQWRSVFGETDHGGSLDLFCPEERIWKDNIKDLVEGQHITTGPQMYEAQKKTFRNEDIFWVNNAGDPTDVSGRNSWPGASGCILERSVIQYKPFVTAFSTGLGKHRFVNGENRGTQDWSHRGMQNIMPTWRWWIENNATDNLSIDIDWDNAYNFGTSLKVTGKLSANTDHLTRLYKTMISVESGDKFQLVYQTNTENSIEVKLGTTSAVDSEWNVLSNPSITTQNGWTVAEYDLSSLAGKTVYIIALNFKSATEVASYTASLGQLGIIPGNYAPATPQITNVTMQNSLGETGGDFRIVWDVAESEWENLDHIDIYLQTPSEKKLVGQTRGEGFYIPKIEREGTERSVNIILKPITKDLKEGTEVVYEAKYPEPTPPVVYYKVSNSYPSVNDVVTIEAVATGAPTSYSWDLPKGLEQTSISEDNKTITVKCLQEGEFVVTAHVTNDIGTTDYSVIALEVNSAETLTNVALHKTIDSYSGSTNETESPKNLIDGDLKPWNTSSKWCNIANESWAIIDLEGVYKVYKFKTYDCLHNESGSNFNNYRVYVSTDKVNWTLVLNETGVGGETIKEDYIAPTKARYIKFNPYDDNSMTIRIWEFEVYGKEDNNLQIDVPASVELVSGEKKTIDVTYDLNGDERASQFTCNVVSANESYVKIGEIKEDIDNSKFTVELIGGNAIGATELTVTVDNGGAYKERTVAATVDNLDAKNILAGRTAELRLYKSDYNVDAEFDKFETGKLTDGDKETEGADVIETESSYKNDAWAVFKADETWNVAKVKVYFPNDNKNGSTPIIKSVTINVGTNGKNWTPVTTIENPGGEVEYIFPDYKECSYIGFEFDVTPYQYVSIAEIEAFEQIKEAIPVSGPVAIKSGFNADAIAEAKPSKDYSTMALDDQGWVLFSAAVQEEGSIPNDGVVISNSGMKYQFSDFTANNAAIMKTNGATATLEFVSPQLGVEKLYLLTISANGASKMEVKANYSDGTSSEAQTFTVDDWFNTSSGLGEAVYGLSRIIRESSGYEFNADDIDERLQFRLFERVLPVDDTKSVVSVTVTSKKSGSYPTVFAVSKEGKYVDTGLKEPTTGNVELKVYPNPVNPNGTLTVETEPNATISLITLQGALIRQIKAEGNVSQLSVDNLSAGTYILLVKGENGVKATKVVVR</sequence>
<reference evidence="4 5" key="1">
    <citation type="submission" date="2018-10" db="EMBL/GenBank/DDBJ databases">
        <title>Genomic Encyclopedia of Archaeal and Bacterial Type Strains, Phase II (KMG-II): from individual species to whole genera.</title>
        <authorList>
            <person name="Goeker M."/>
        </authorList>
    </citation>
    <scope>NUCLEOTIDE SEQUENCE [LARGE SCALE GENOMIC DNA]</scope>
    <source>
        <strain evidence="4 5">NSB1</strain>
    </source>
</reference>
<keyword evidence="1" id="KW-0732">Signal</keyword>
<dbReference type="OrthoDB" id="721713at2"/>
<dbReference type="Pfam" id="PF18962">
    <property type="entry name" value="Por_Secre_tail"/>
    <property type="match status" value="1"/>
</dbReference>
<dbReference type="Gene3D" id="3.20.20.80">
    <property type="entry name" value="Glycosidases"/>
    <property type="match status" value="1"/>
</dbReference>
<dbReference type="NCBIfam" id="TIGR04183">
    <property type="entry name" value="Por_Secre_tail"/>
    <property type="match status" value="1"/>
</dbReference>
<dbReference type="Proteomes" id="UP000269493">
    <property type="component" value="Unassembled WGS sequence"/>
</dbReference>
<dbReference type="InterPro" id="IPR035986">
    <property type="entry name" value="PKD_dom_sf"/>
</dbReference>
<feature type="signal peptide" evidence="1">
    <location>
        <begin position="1"/>
        <end position="22"/>
    </location>
</feature>
<evidence type="ECO:0000259" key="3">
    <source>
        <dbReference type="PROSITE" id="PS50093"/>
    </source>
</evidence>
<dbReference type="Pfam" id="PF03644">
    <property type="entry name" value="Glyco_hydro_85"/>
    <property type="match status" value="1"/>
</dbReference>
<dbReference type="SUPFAM" id="SSF49299">
    <property type="entry name" value="PKD domain"/>
    <property type="match status" value="1"/>
</dbReference>
<dbReference type="InterPro" id="IPR026444">
    <property type="entry name" value="Secre_tail"/>
</dbReference>
<dbReference type="InterPro" id="IPR013783">
    <property type="entry name" value="Ig-like_fold"/>
</dbReference>
<feature type="domain" description="PKD" evidence="3">
    <location>
        <begin position="671"/>
        <end position="758"/>
    </location>
</feature>
<evidence type="ECO:0000313" key="4">
    <source>
        <dbReference type="EMBL" id="RKT49771.1"/>
    </source>
</evidence>
<feature type="chain" id="PRO_5019711099" evidence="1">
    <location>
        <begin position="23"/>
        <end position="1450"/>
    </location>
</feature>
<dbReference type="InterPro" id="IPR032979">
    <property type="entry name" value="ENGase"/>
</dbReference>
<dbReference type="CDD" id="cd00146">
    <property type="entry name" value="PKD"/>
    <property type="match status" value="1"/>
</dbReference>
<dbReference type="GO" id="GO:0033925">
    <property type="term" value="F:mannosyl-glycoprotein endo-beta-N-acetylglucosaminidase activity"/>
    <property type="evidence" value="ECO:0007669"/>
    <property type="project" value="InterPro"/>
</dbReference>
<dbReference type="InterPro" id="IPR000421">
    <property type="entry name" value="FA58C"/>
</dbReference>
<dbReference type="GO" id="GO:0005829">
    <property type="term" value="C:cytosol"/>
    <property type="evidence" value="ECO:0007669"/>
    <property type="project" value="UniProtKB-SubCell"/>
</dbReference>
<dbReference type="InterPro" id="IPR005201">
    <property type="entry name" value="TIM_ENGase"/>
</dbReference>
<dbReference type="Pfam" id="PF00754">
    <property type="entry name" value="F5_F8_type_C"/>
    <property type="match status" value="1"/>
</dbReference>
<dbReference type="EMBL" id="RBXN01000009">
    <property type="protein sequence ID" value="RKT49771.1"/>
    <property type="molecule type" value="Genomic_DNA"/>
</dbReference>
<dbReference type="PROSITE" id="PS50093">
    <property type="entry name" value="PKD"/>
    <property type="match status" value="1"/>
</dbReference>
<dbReference type="PANTHER" id="PTHR13246">
    <property type="entry name" value="ENDO BETA N-ACETYLGLUCOSAMINIDASE"/>
    <property type="match status" value="1"/>
</dbReference>
<organism evidence="4 5">
    <name type="scientific">Coprobacter fastidiosus NSB1 = JCM 33896</name>
    <dbReference type="NCBI Taxonomy" id="1349822"/>
    <lineage>
        <taxon>Bacteria</taxon>
        <taxon>Pseudomonadati</taxon>
        <taxon>Bacteroidota</taxon>
        <taxon>Bacteroidia</taxon>
        <taxon>Bacteroidales</taxon>
        <taxon>Barnesiellaceae</taxon>
        <taxon>Coprobacter</taxon>
    </lineage>
</organism>
<dbReference type="SUPFAM" id="SSF49785">
    <property type="entry name" value="Galactose-binding domain-like"/>
    <property type="match status" value="2"/>
</dbReference>
<evidence type="ECO:0000313" key="5">
    <source>
        <dbReference type="Proteomes" id="UP000269493"/>
    </source>
</evidence>
<comment type="caution">
    <text evidence="4">The sequence shown here is derived from an EMBL/GenBank/DDBJ whole genome shotgun (WGS) entry which is preliminary data.</text>
</comment>
<name>A0A495VK64_9BACT</name>
<evidence type="ECO:0000256" key="1">
    <source>
        <dbReference type="SAM" id="SignalP"/>
    </source>
</evidence>
<feature type="domain" description="F5/8 type C" evidence="2">
    <location>
        <begin position="752"/>
        <end position="897"/>
    </location>
</feature>
<dbReference type="InterPro" id="IPR008979">
    <property type="entry name" value="Galactose-bd-like_sf"/>
</dbReference>
<gene>
    <name evidence="4" type="ORF">BC742_2357</name>
</gene>
<dbReference type="Gene3D" id="2.60.120.260">
    <property type="entry name" value="Galactose-binding domain-like"/>
    <property type="match status" value="3"/>
</dbReference>